<comment type="caution">
    <text evidence="2">The sequence shown here is derived from an EMBL/GenBank/DDBJ whole genome shotgun (WGS) entry which is preliminary data.</text>
</comment>
<dbReference type="PANTHER" id="PTHR36978">
    <property type="entry name" value="P-LOOP CONTAINING NUCLEOTIDE TRIPHOSPHATE HYDROLASE"/>
    <property type="match status" value="1"/>
</dbReference>
<protein>
    <submittedName>
        <fullName evidence="2">P-loop containing nucleoside triphosphate hydrolase protein</fullName>
    </submittedName>
</protein>
<dbReference type="EMBL" id="JAPZBQ010000002">
    <property type="protein sequence ID" value="KAJ5345216.1"/>
    <property type="molecule type" value="Genomic_DNA"/>
</dbReference>
<dbReference type="GO" id="GO:0016787">
    <property type="term" value="F:hydrolase activity"/>
    <property type="evidence" value="ECO:0007669"/>
    <property type="project" value="UniProtKB-KW"/>
</dbReference>
<keyword evidence="1" id="KW-1133">Transmembrane helix</keyword>
<reference evidence="2" key="2">
    <citation type="journal article" date="2023" name="IMA Fungus">
        <title>Comparative genomic study of the Penicillium genus elucidates a diverse pangenome and 15 lateral gene transfer events.</title>
        <authorList>
            <person name="Petersen C."/>
            <person name="Sorensen T."/>
            <person name="Nielsen M.R."/>
            <person name="Sondergaard T.E."/>
            <person name="Sorensen J.L."/>
            <person name="Fitzpatrick D.A."/>
            <person name="Frisvad J.C."/>
            <person name="Nielsen K.L."/>
        </authorList>
    </citation>
    <scope>NUCLEOTIDE SEQUENCE</scope>
    <source>
        <strain evidence="2">IBT 35673</strain>
    </source>
</reference>
<dbReference type="Gene3D" id="3.40.50.300">
    <property type="entry name" value="P-loop containing nucleotide triphosphate hydrolases"/>
    <property type="match status" value="1"/>
</dbReference>
<dbReference type="PANTHER" id="PTHR36978:SF4">
    <property type="entry name" value="P-LOOP CONTAINING NUCLEOSIDE TRIPHOSPHATE HYDROLASE PROTEIN"/>
    <property type="match status" value="1"/>
</dbReference>
<evidence type="ECO:0000313" key="2">
    <source>
        <dbReference type="EMBL" id="KAJ5345216.1"/>
    </source>
</evidence>
<feature type="transmembrane region" description="Helical" evidence="1">
    <location>
        <begin position="243"/>
        <end position="260"/>
    </location>
</feature>
<dbReference type="AlphaFoldDB" id="A0A9W9QT46"/>
<name>A0A9W9QT46_PENBR</name>
<accession>A0A9W9QT46</accession>
<dbReference type="SUPFAM" id="SSF52540">
    <property type="entry name" value="P-loop containing nucleoside triphosphate hydrolases"/>
    <property type="match status" value="1"/>
</dbReference>
<keyword evidence="2" id="KW-0378">Hydrolase</keyword>
<dbReference type="InterPro" id="IPR027417">
    <property type="entry name" value="P-loop_NTPase"/>
</dbReference>
<reference evidence="2" key="1">
    <citation type="submission" date="2022-12" db="EMBL/GenBank/DDBJ databases">
        <authorList>
            <person name="Petersen C."/>
        </authorList>
    </citation>
    <scope>NUCLEOTIDE SEQUENCE</scope>
    <source>
        <strain evidence="2">IBT 35673</strain>
    </source>
</reference>
<dbReference type="Pfam" id="PF17784">
    <property type="entry name" value="Sulfotransfer_4"/>
    <property type="match status" value="1"/>
</dbReference>
<sequence length="269" mass="31602">MPRLIDSEPNSRVKPMRVLCMGMARTGTNSMTIALRKLGYNPYHGSECFKNPPHDFHLWIEAMECNFLDGQKSRYYTEEFDRMIGSYDAILDIPACIFWEDLCRAYPDAKIILTTRDVDSWYISANATVFKFMRVPFFRFWHHMDSTVLGPLFRQSELVWKIFCNNNYEEAVVKKAYLEHYDRIRAAIPKDRLLEFEIGRSGWKELCEFLEEPVPDTPWPNAYPTIEFQHHMDAAMTDAIRTILRWIAVGLVLGIGAMYLHRNWPVTVR</sequence>
<keyword evidence="1" id="KW-0472">Membrane</keyword>
<evidence type="ECO:0000313" key="3">
    <source>
        <dbReference type="Proteomes" id="UP001147695"/>
    </source>
</evidence>
<evidence type="ECO:0000256" key="1">
    <source>
        <dbReference type="SAM" id="Phobius"/>
    </source>
</evidence>
<organism evidence="2 3">
    <name type="scientific">Penicillium brevicompactum</name>
    <dbReference type="NCBI Taxonomy" id="5074"/>
    <lineage>
        <taxon>Eukaryota</taxon>
        <taxon>Fungi</taxon>
        <taxon>Dikarya</taxon>
        <taxon>Ascomycota</taxon>
        <taxon>Pezizomycotina</taxon>
        <taxon>Eurotiomycetes</taxon>
        <taxon>Eurotiomycetidae</taxon>
        <taxon>Eurotiales</taxon>
        <taxon>Aspergillaceae</taxon>
        <taxon>Penicillium</taxon>
    </lineage>
</organism>
<dbReference type="InterPro" id="IPR040632">
    <property type="entry name" value="Sulfotransfer_4"/>
</dbReference>
<dbReference type="Proteomes" id="UP001147695">
    <property type="component" value="Unassembled WGS sequence"/>
</dbReference>
<gene>
    <name evidence="2" type="ORF">N7452_003220</name>
</gene>
<proteinExistence type="predicted"/>
<keyword evidence="1" id="KW-0812">Transmembrane</keyword>